<gene>
    <name evidence="1" type="ORF">L566_2619</name>
</gene>
<dbReference type="EMBL" id="AXSB02000022">
    <property type="protein sequence ID" value="ETH31275.1"/>
    <property type="molecule type" value="Genomic_DNA"/>
</dbReference>
<comment type="caution">
    <text evidence="1">The sequence shown here is derived from an EMBL/GenBank/DDBJ whole genome shotgun (WGS) entry which is preliminary data.</text>
</comment>
<sequence length="48" mass="5374">MCLPSRHGRVEILQVSHCSLRCSRADEAITCPALGCVKMRAPRRCFTN</sequence>
<proteinExistence type="predicted"/>
<name>A0AAI9NF64_BORPT</name>
<evidence type="ECO:0000313" key="2">
    <source>
        <dbReference type="Proteomes" id="UP000018679"/>
    </source>
</evidence>
<evidence type="ECO:0000313" key="1">
    <source>
        <dbReference type="EMBL" id="ETH31275.1"/>
    </source>
</evidence>
<reference evidence="1 2" key="1">
    <citation type="journal article" date="2013" name="Genome Announc.">
        <title>Genome Sequences of 28 Bordetella pertussis U.S. Outbreak Strains Dating from 2010 to 2012.</title>
        <authorList>
            <person name="Harvill E.T."/>
            <person name="Goodfield L.L."/>
            <person name="Ivanov Y."/>
            <person name="Meyer J.A."/>
            <person name="Newth C."/>
            <person name="Cassiday P."/>
            <person name="Tondella M.L."/>
            <person name="Liao P."/>
            <person name="Zimmerman J."/>
            <person name="Meert K."/>
            <person name="Wessel D."/>
            <person name="Berger J."/>
            <person name="Dean J.M."/>
            <person name="Holubkov R."/>
            <person name="Burr J."/>
            <person name="Liu T."/>
            <person name="Brinkac L."/>
            <person name="Kim M."/>
            <person name="Losada L."/>
        </authorList>
    </citation>
    <scope>NUCLEOTIDE SEQUENCE [LARGE SCALE GENOMIC DNA]</scope>
    <source>
        <strain evidence="1 2">CHLA-26</strain>
    </source>
</reference>
<accession>A0AAI9NF64</accession>
<dbReference type="AlphaFoldDB" id="A0AAI9NF64"/>
<protein>
    <submittedName>
        <fullName evidence="1">Uncharacterized protein</fullName>
    </submittedName>
</protein>
<dbReference type="Proteomes" id="UP000018679">
    <property type="component" value="Unassembled WGS sequence"/>
</dbReference>
<organism evidence="1 2">
    <name type="scientific">Bordetella pertussis CHLA-26</name>
    <dbReference type="NCBI Taxonomy" id="1331284"/>
    <lineage>
        <taxon>Bacteria</taxon>
        <taxon>Pseudomonadati</taxon>
        <taxon>Pseudomonadota</taxon>
        <taxon>Betaproteobacteria</taxon>
        <taxon>Burkholderiales</taxon>
        <taxon>Alcaligenaceae</taxon>
        <taxon>Bordetella</taxon>
    </lineage>
</organism>